<protein>
    <submittedName>
        <fullName evidence="1">Uncharacterized protein</fullName>
    </submittedName>
</protein>
<evidence type="ECO:0000313" key="1">
    <source>
        <dbReference type="EMBL" id="MFC4661035.1"/>
    </source>
</evidence>
<keyword evidence="2" id="KW-1185">Reference proteome</keyword>
<accession>A0ABV9JTD9</accession>
<dbReference type="EMBL" id="JBHSFT010000001">
    <property type="protein sequence ID" value="MFC4661035.1"/>
    <property type="molecule type" value="Genomic_DNA"/>
</dbReference>
<sequence length="46" mass="5119">MWLKQVKYFNDYKCLVPNLPGHGKSSGGYNFSIKDIAGKISTIIEG</sequence>
<name>A0ABV9JTD9_9BACI</name>
<proteinExistence type="predicted"/>
<dbReference type="Proteomes" id="UP001595988">
    <property type="component" value="Unassembled WGS sequence"/>
</dbReference>
<comment type="caution">
    <text evidence="1">The sequence shown here is derived from an EMBL/GenBank/DDBJ whole genome shotgun (WGS) entry which is preliminary data.</text>
</comment>
<organism evidence="1 2">
    <name type="scientific">Oceanobacillus aidingensis</name>
    <dbReference type="NCBI Taxonomy" id="645964"/>
    <lineage>
        <taxon>Bacteria</taxon>
        <taxon>Bacillati</taxon>
        <taxon>Bacillota</taxon>
        <taxon>Bacilli</taxon>
        <taxon>Bacillales</taxon>
        <taxon>Bacillaceae</taxon>
        <taxon>Oceanobacillus</taxon>
    </lineage>
</organism>
<dbReference type="InterPro" id="IPR029058">
    <property type="entry name" value="AB_hydrolase_fold"/>
</dbReference>
<dbReference type="RefSeq" id="WP_354005234.1">
    <property type="nucleotide sequence ID" value="NZ_JBHSFT010000001.1"/>
</dbReference>
<dbReference type="Gene3D" id="3.40.50.1820">
    <property type="entry name" value="alpha/beta hydrolase"/>
    <property type="match status" value="1"/>
</dbReference>
<reference evidence="2" key="1">
    <citation type="journal article" date="2019" name="Int. J. Syst. Evol. Microbiol.">
        <title>The Global Catalogue of Microorganisms (GCM) 10K type strain sequencing project: providing services to taxonomists for standard genome sequencing and annotation.</title>
        <authorList>
            <consortium name="The Broad Institute Genomics Platform"/>
            <consortium name="The Broad Institute Genome Sequencing Center for Infectious Disease"/>
            <person name="Wu L."/>
            <person name="Ma J."/>
        </authorList>
    </citation>
    <scope>NUCLEOTIDE SEQUENCE [LARGE SCALE GENOMIC DNA]</scope>
    <source>
        <strain evidence="2">CCUG 37257</strain>
    </source>
</reference>
<dbReference type="SUPFAM" id="SSF53474">
    <property type="entry name" value="alpha/beta-Hydrolases"/>
    <property type="match status" value="1"/>
</dbReference>
<evidence type="ECO:0000313" key="2">
    <source>
        <dbReference type="Proteomes" id="UP001595988"/>
    </source>
</evidence>
<gene>
    <name evidence="1" type="ORF">ACFO3P_02215</name>
</gene>